<proteinExistence type="predicted"/>
<reference evidence="3" key="1">
    <citation type="submission" date="2024-02" db="UniProtKB">
        <authorList>
            <consortium name="WormBaseParasite"/>
        </authorList>
    </citation>
    <scope>IDENTIFICATION</scope>
</reference>
<evidence type="ECO:0000256" key="1">
    <source>
        <dbReference type="SAM" id="SignalP"/>
    </source>
</evidence>
<sequence length="568" mass="64393">MILFTFPLLLFHLKLVETHQNRSQIASSYANWALQGKSDSVPSLQVIYTTTTPQPFYQENLFKIRHYIHPVKQPQPYVRNETNANFVRGTSTNPNVLSNARLFPQRIQPMMRLPETLHPPTVSPQPQSAIGTPPIRANIDYYSTPATMLGTIPSLPTPQIPTLPPYPRGFSFLSPTSPQRNHVVDHFPPMSSTLRALASQRHKIHPNPPPKVDSPQVEEDFSMESIEKEDPHKALSKKKHKWGNTYRRMTYYPNGQIECEFGWCGRMCCMPRQQITTPTTVHAMAMPGGANPPSPMVFVLHPHPTVAPQPQCSPSCQPMCLPGCAGSFHQEFQQQQHQCREDCMPECHVDCLILPPETMPCRGGFPCRCAPGYMKCAPMICCLMYRNMAKKLRADVDSDLQKKMNSTVFHDRTWRGPWEKVIQGTPVKEVEGESIGAPVESTTTTTTTCASVSIEEKSTEKMSKAWKPAQPNWESLYEVMRTTPKTLVPIYPTVPSYEQWEMGKKRKKDLDTQFISSHTFIKVLQDLVGLQTKLDVSQSGETSESGEFRYFDMLVNNDLEKRLFKNQA</sequence>
<protein>
    <submittedName>
        <fullName evidence="3">Uncharacterized protein</fullName>
    </submittedName>
</protein>
<organism evidence="2 3">
    <name type="scientific">Mesorhabditis belari</name>
    <dbReference type="NCBI Taxonomy" id="2138241"/>
    <lineage>
        <taxon>Eukaryota</taxon>
        <taxon>Metazoa</taxon>
        <taxon>Ecdysozoa</taxon>
        <taxon>Nematoda</taxon>
        <taxon>Chromadorea</taxon>
        <taxon>Rhabditida</taxon>
        <taxon>Rhabditina</taxon>
        <taxon>Rhabditomorpha</taxon>
        <taxon>Rhabditoidea</taxon>
        <taxon>Rhabditidae</taxon>
        <taxon>Mesorhabditinae</taxon>
        <taxon>Mesorhabditis</taxon>
    </lineage>
</organism>
<name>A0AAF3ERQ2_9BILA</name>
<keyword evidence="2" id="KW-1185">Reference proteome</keyword>
<feature type="chain" id="PRO_5042136753" evidence="1">
    <location>
        <begin position="19"/>
        <end position="568"/>
    </location>
</feature>
<keyword evidence="1" id="KW-0732">Signal</keyword>
<dbReference type="WBParaSite" id="MBELARI_LOCUS16697">
    <property type="protein sequence ID" value="MBELARI_LOCUS16697"/>
    <property type="gene ID" value="MBELARI_LOCUS16697"/>
</dbReference>
<dbReference type="Proteomes" id="UP000887575">
    <property type="component" value="Unassembled WGS sequence"/>
</dbReference>
<dbReference type="AlphaFoldDB" id="A0AAF3ERQ2"/>
<accession>A0AAF3ERQ2</accession>
<feature type="signal peptide" evidence="1">
    <location>
        <begin position="1"/>
        <end position="18"/>
    </location>
</feature>
<evidence type="ECO:0000313" key="3">
    <source>
        <dbReference type="WBParaSite" id="MBELARI_LOCUS16697"/>
    </source>
</evidence>
<evidence type="ECO:0000313" key="2">
    <source>
        <dbReference type="Proteomes" id="UP000887575"/>
    </source>
</evidence>